<dbReference type="AlphaFoldDB" id="J9FZJ1"/>
<organism evidence="1">
    <name type="scientific">gut metagenome</name>
    <dbReference type="NCBI Taxonomy" id="749906"/>
    <lineage>
        <taxon>unclassified sequences</taxon>
        <taxon>metagenomes</taxon>
        <taxon>organismal metagenomes</taxon>
    </lineage>
</organism>
<name>J9FZJ1_9ZZZZ</name>
<comment type="caution">
    <text evidence="1">The sequence shown here is derived from an EMBL/GenBank/DDBJ whole genome shotgun (WGS) entry which is preliminary data.</text>
</comment>
<protein>
    <submittedName>
        <fullName evidence="1">Uncharacterized protein</fullName>
    </submittedName>
</protein>
<dbReference type="EMBL" id="AMCI01003569">
    <property type="protein sequence ID" value="EJW99998.1"/>
    <property type="molecule type" value="Genomic_DNA"/>
</dbReference>
<sequence>MQMIHDYIDILNGWTRPDSSDPDQLGHHKWVFNAIPELKDPKQ</sequence>
<reference evidence="1" key="1">
    <citation type="journal article" date="2012" name="PLoS ONE">
        <title>Gene sets for utilization of primary and secondary nutrition supplies in the distal gut of endangered iberian lynx.</title>
        <authorList>
            <person name="Alcaide M."/>
            <person name="Messina E."/>
            <person name="Richter M."/>
            <person name="Bargiela R."/>
            <person name="Peplies J."/>
            <person name="Huws S.A."/>
            <person name="Newbold C.J."/>
            <person name="Golyshin P.N."/>
            <person name="Simon M.A."/>
            <person name="Lopez G."/>
            <person name="Yakimov M.M."/>
            <person name="Ferrer M."/>
        </authorList>
    </citation>
    <scope>NUCLEOTIDE SEQUENCE</scope>
</reference>
<evidence type="ECO:0000313" key="1">
    <source>
        <dbReference type="EMBL" id="EJW99998.1"/>
    </source>
</evidence>
<proteinExistence type="predicted"/>
<accession>J9FZJ1</accession>
<gene>
    <name evidence="1" type="ORF">EVA_11895</name>
</gene>